<dbReference type="EMBL" id="SIJB01000012">
    <property type="protein sequence ID" value="NBI28222.1"/>
    <property type="molecule type" value="Genomic_DNA"/>
</dbReference>
<evidence type="ECO:0000313" key="1">
    <source>
        <dbReference type="EMBL" id="NBI28222.1"/>
    </source>
</evidence>
<dbReference type="RefSeq" id="WP_160644986.1">
    <property type="nucleotide sequence ID" value="NZ_SIJB01000012.1"/>
</dbReference>
<comment type="caution">
    <text evidence="1">The sequence shown here is derived from an EMBL/GenBank/DDBJ whole genome shotgun (WGS) entry which is preliminary data.</text>
</comment>
<evidence type="ECO:0000313" key="2">
    <source>
        <dbReference type="Proteomes" id="UP000448943"/>
    </source>
</evidence>
<sequence>MGLKKVPFVVDNTVSVDDPYNFGDPKVILLLDDPTVVLSVDVCVKQPQKTKVLLDSMAQIAVRDGGIPISFEVSFELLRNGTRIALINDEMDYVPAGSTGRHTNFPNLPLVDNDPSPGINKYDVVCTLVSNISGASIFVGSRSLKATIV</sequence>
<dbReference type="Proteomes" id="UP000448943">
    <property type="component" value="Unassembled WGS sequence"/>
</dbReference>
<name>A0A6N9PZI1_9BACL</name>
<reference evidence="1 2" key="1">
    <citation type="submission" date="2019-01" db="EMBL/GenBank/DDBJ databases">
        <title>Chengkuizengella sp. nov., isolated from deep-sea sediment of East Pacific Ocean.</title>
        <authorList>
            <person name="Yang J."/>
            <person name="Lai Q."/>
            <person name="Shao Z."/>
        </authorList>
    </citation>
    <scope>NUCLEOTIDE SEQUENCE [LARGE SCALE GENOMIC DNA]</scope>
    <source>
        <strain evidence="1 2">YPA3-1-1</strain>
    </source>
</reference>
<dbReference type="AlphaFoldDB" id="A0A6N9PZI1"/>
<accession>A0A6N9PZI1</accession>
<keyword evidence="2" id="KW-1185">Reference proteome</keyword>
<protein>
    <submittedName>
        <fullName evidence="1">Uncharacterized protein</fullName>
    </submittedName>
</protein>
<gene>
    <name evidence="1" type="ORF">ERL59_04530</name>
</gene>
<organism evidence="1 2">
    <name type="scientific">Chengkuizengella marina</name>
    <dbReference type="NCBI Taxonomy" id="2507566"/>
    <lineage>
        <taxon>Bacteria</taxon>
        <taxon>Bacillati</taxon>
        <taxon>Bacillota</taxon>
        <taxon>Bacilli</taxon>
        <taxon>Bacillales</taxon>
        <taxon>Paenibacillaceae</taxon>
        <taxon>Chengkuizengella</taxon>
    </lineage>
</organism>
<proteinExistence type="predicted"/>